<feature type="transmembrane region" description="Helical" evidence="11">
    <location>
        <begin position="12"/>
        <end position="30"/>
    </location>
</feature>
<dbReference type="PROSITE" id="PS50109">
    <property type="entry name" value="HIS_KIN"/>
    <property type="match status" value="1"/>
</dbReference>
<evidence type="ECO:0000256" key="4">
    <source>
        <dbReference type="ARBA" id="ARBA00022475"/>
    </source>
</evidence>
<feature type="transmembrane region" description="Helical" evidence="11">
    <location>
        <begin position="36"/>
        <end position="54"/>
    </location>
</feature>
<proteinExistence type="predicted"/>
<evidence type="ECO:0000259" key="12">
    <source>
        <dbReference type="PROSITE" id="PS50109"/>
    </source>
</evidence>
<comment type="subcellular location">
    <subcellularLocation>
        <location evidence="2">Cell membrane</location>
        <topology evidence="2">Multi-pass membrane protein</topology>
    </subcellularLocation>
</comment>
<organism evidence="13 14">
    <name type="scientific">Eremococcus coleocola ACS-139-V-Col8</name>
    <dbReference type="NCBI Taxonomy" id="908337"/>
    <lineage>
        <taxon>Bacteria</taxon>
        <taxon>Bacillati</taxon>
        <taxon>Bacillota</taxon>
        <taxon>Bacilli</taxon>
        <taxon>Lactobacillales</taxon>
        <taxon>Aerococcaceae</taxon>
        <taxon>Eremococcus</taxon>
    </lineage>
</organism>
<dbReference type="Proteomes" id="UP000005990">
    <property type="component" value="Unassembled WGS sequence"/>
</dbReference>
<keyword evidence="5" id="KW-0808">Transferase</keyword>
<evidence type="ECO:0000256" key="3">
    <source>
        <dbReference type="ARBA" id="ARBA00012438"/>
    </source>
</evidence>
<dbReference type="eggNOG" id="COG2205">
    <property type="taxonomic scope" value="Bacteria"/>
</dbReference>
<evidence type="ECO:0000256" key="7">
    <source>
        <dbReference type="ARBA" id="ARBA00022777"/>
    </source>
</evidence>
<dbReference type="GO" id="GO:0004721">
    <property type="term" value="F:phosphoprotein phosphatase activity"/>
    <property type="evidence" value="ECO:0007669"/>
    <property type="project" value="TreeGrafter"/>
</dbReference>
<protein>
    <recommendedName>
        <fullName evidence="3">histidine kinase</fullName>
        <ecNumber evidence="3">2.7.13.3</ecNumber>
    </recommendedName>
</protein>
<dbReference type="InterPro" id="IPR003594">
    <property type="entry name" value="HATPase_dom"/>
</dbReference>
<comment type="catalytic activity">
    <reaction evidence="1">
        <text>ATP + protein L-histidine = ADP + protein N-phospho-L-histidine.</text>
        <dbReference type="EC" id="2.7.13.3"/>
    </reaction>
</comment>
<dbReference type="InterPro" id="IPR036890">
    <property type="entry name" value="HATPase_C_sf"/>
</dbReference>
<keyword evidence="8 11" id="KW-1133">Transmembrane helix</keyword>
<sequence>MIDFLWKQKRSQHAFFISLILLLIIIFYLYDLDWAVLQLCLGLFLLVYLIYLVLQSMDYRKGQVTEQEFIQLQSEFQAYRNQQIQSQNDLEDYFLMWVHQIKTPIAASHMLLDQSSNENSGLKKQLIQIENYANMAMNYLKLNDPSRDMDLSPVKVDDLVRPLLKRYRLHFIEKNIKLAYQVSDQMVVTEAKLAGLMIEQILNNALKYSQGGQISIFFDATSQVLSIKDQGPGIPSQDLPKIFDRGYSGFNGKLEEKSSGLGLYLVALIAKRLGHQVTVESELGQGSQFNLSFKAANLSIM</sequence>
<evidence type="ECO:0000313" key="13">
    <source>
        <dbReference type="EMBL" id="EFR31901.1"/>
    </source>
</evidence>
<dbReference type="GO" id="GO:0005886">
    <property type="term" value="C:plasma membrane"/>
    <property type="evidence" value="ECO:0007669"/>
    <property type="project" value="UniProtKB-SubCell"/>
</dbReference>
<gene>
    <name evidence="13" type="ORF">HMPREF9257_0495</name>
</gene>
<dbReference type="EC" id="2.7.13.3" evidence="3"/>
<dbReference type="SUPFAM" id="SSF55874">
    <property type="entry name" value="ATPase domain of HSP90 chaperone/DNA topoisomerase II/histidine kinase"/>
    <property type="match status" value="1"/>
</dbReference>
<reference evidence="13 14" key="1">
    <citation type="submission" date="2010-10" db="EMBL/GenBank/DDBJ databases">
        <authorList>
            <person name="Durkin A.S."/>
            <person name="Madupu R."/>
            <person name="Torralba M."/>
            <person name="Gillis M."/>
            <person name="Methe B."/>
            <person name="Sutton G."/>
            <person name="Nelson K.E."/>
        </authorList>
    </citation>
    <scope>NUCLEOTIDE SEQUENCE [LARGE SCALE GENOMIC DNA]</scope>
    <source>
        <strain evidence="13 14">ACS-139-V-Col8</strain>
    </source>
</reference>
<evidence type="ECO:0000256" key="11">
    <source>
        <dbReference type="SAM" id="Phobius"/>
    </source>
</evidence>
<keyword evidence="14" id="KW-1185">Reference proteome</keyword>
<dbReference type="RefSeq" id="WP_006417635.1">
    <property type="nucleotide sequence ID" value="NZ_AENN01000003.1"/>
</dbReference>
<dbReference type="Gene3D" id="3.30.565.10">
    <property type="entry name" value="Histidine kinase-like ATPase, C-terminal domain"/>
    <property type="match status" value="1"/>
</dbReference>
<dbReference type="InterPro" id="IPR004358">
    <property type="entry name" value="Sig_transdc_His_kin-like_C"/>
</dbReference>
<feature type="domain" description="Histidine kinase" evidence="12">
    <location>
        <begin position="96"/>
        <end position="297"/>
    </location>
</feature>
<dbReference type="PRINTS" id="PR00344">
    <property type="entry name" value="BCTRLSENSOR"/>
</dbReference>
<name>E4KMB9_9LACT</name>
<accession>E4KMB9</accession>
<dbReference type="STRING" id="908337.HMPREF9257_0495"/>
<keyword evidence="7 13" id="KW-0418">Kinase</keyword>
<dbReference type="PANTHER" id="PTHR45453:SF2">
    <property type="entry name" value="HISTIDINE KINASE"/>
    <property type="match status" value="1"/>
</dbReference>
<keyword evidence="9" id="KW-0902">Two-component regulatory system</keyword>
<evidence type="ECO:0000256" key="9">
    <source>
        <dbReference type="ARBA" id="ARBA00023012"/>
    </source>
</evidence>
<keyword evidence="4" id="KW-1003">Cell membrane</keyword>
<dbReference type="InterPro" id="IPR050351">
    <property type="entry name" value="BphY/WalK/GraS-like"/>
</dbReference>
<dbReference type="PANTHER" id="PTHR45453">
    <property type="entry name" value="PHOSPHATE REGULON SENSOR PROTEIN PHOR"/>
    <property type="match status" value="1"/>
</dbReference>
<dbReference type="EMBL" id="AENN01000003">
    <property type="protein sequence ID" value="EFR31901.1"/>
    <property type="molecule type" value="Genomic_DNA"/>
</dbReference>
<dbReference type="GO" id="GO:0016036">
    <property type="term" value="P:cellular response to phosphate starvation"/>
    <property type="evidence" value="ECO:0007669"/>
    <property type="project" value="TreeGrafter"/>
</dbReference>
<evidence type="ECO:0000256" key="5">
    <source>
        <dbReference type="ARBA" id="ARBA00022679"/>
    </source>
</evidence>
<keyword evidence="6 11" id="KW-0812">Transmembrane</keyword>
<evidence type="ECO:0000313" key="14">
    <source>
        <dbReference type="Proteomes" id="UP000005990"/>
    </source>
</evidence>
<dbReference type="InterPro" id="IPR005467">
    <property type="entry name" value="His_kinase_dom"/>
</dbReference>
<evidence type="ECO:0000256" key="10">
    <source>
        <dbReference type="ARBA" id="ARBA00023136"/>
    </source>
</evidence>
<evidence type="ECO:0000256" key="2">
    <source>
        <dbReference type="ARBA" id="ARBA00004651"/>
    </source>
</evidence>
<comment type="caution">
    <text evidence="13">The sequence shown here is derived from an EMBL/GenBank/DDBJ whole genome shotgun (WGS) entry which is preliminary data.</text>
</comment>
<evidence type="ECO:0000256" key="1">
    <source>
        <dbReference type="ARBA" id="ARBA00000085"/>
    </source>
</evidence>
<dbReference type="AlphaFoldDB" id="E4KMB9"/>
<dbReference type="Pfam" id="PF02518">
    <property type="entry name" value="HATPase_c"/>
    <property type="match status" value="1"/>
</dbReference>
<evidence type="ECO:0000256" key="6">
    <source>
        <dbReference type="ARBA" id="ARBA00022692"/>
    </source>
</evidence>
<keyword evidence="10 11" id="KW-0472">Membrane</keyword>
<evidence type="ECO:0000256" key="8">
    <source>
        <dbReference type="ARBA" id="ARBA00022989"/>
    </source>
</evidence>
<dbReference type="SMART" id="SM00387">
    <property type="entry name" value="HATPase_c"/>
    <property type="match status" value="1"/>
</dbReference>
<dbReference type="GO" id="GO:0000155">
    <property type="term" value="F:phosphorelay sensor kinase activity"/>
    <property type="evidence" value="ECO:0007669"/>
    <property type="project" value="TreeGrafter"/>
</dbReference>
<dbReference type="OrthoDB" id="9780487at2"/>